<organism evidence="2 3">
    <name type="scientific">Candidatus Thermoflexus japonica</name>
    <dbReference type="NCBI Taxonomy" id="2035417"/>
    <lineage>
        <taxon>Bacteria</taxon>
        <taxon>Bacillati</taxon>
        <taxon>Chloroflexota</taxon>
        <taxon>Thermoflexia</taxon>
        <taxon>Thermoflexales</taxon>
        <taxon>Thermoflexaceae</taxon>
        <taxon>Thermoflexus</taxon>
    </lineage>
</organism>
<reference evidence="3" key="1">
    <citation type="submission" date="2017-09" db="EMBL/GenBank/DDBJ databases">
        <title>Metaegenomics of thermophilic ammonia-oxidizing enrichment culture.</title>
        <authorList>
            <person name="Kato S."/>
            <person name="Suzuki K."/>
        </authorList>
    </citation>
    <scope>NUCLEOTIDE SEQUENCE [LARGE SCALE GENOMIC DNA]</scope>
</reference>
<dbReference type="InterPro" id="IPR008538">
    <property type="entry name" value="Uma2"/>
</dbReference>
<name>A0A2H5Y7T3_9CHLR</name>
<comment type="caution">
    <text evidence="2">The sequence shown here is derived from an EMBL/GenBank/DDBJ whole genome shotgun (WGS) entry which is preliminary data.</text>
</comment>
<evidence type="ECO:0000313" key="3">
    <source>
        <dbReference type="Proteomes" id="UP000236642"/>
    </source>
</evidence>
<dbReference type="Pfam" id="PF05685">
    <property type="entry name" value="Uma2"/>
    <property type="match status" value="1"/>
</dbReference>
<dbReference type="InterPro" id="IPR012296">
    <property type="entry name" value="Nuclease_put_TT1808"/>
</dbReference>
<accession>A0A2H5Y7T3</accession>
<dbReference type="PANTHER" id="PTHR33352:SF2">
    <property type="entry name" value="SLL0995 PROTEIN"/>
    <property type="match status" value="1"/>
</dbReference>
<dbReference type="PANTHER" id="PTHR33352">
    <property type="entry name" value="SLR1095 PROTEIN"/>
    <property type="match status" value="1"/>
</dbReference>
<dbReference type="EMBL" id="BEHY01000045">
    <property type="protein sequence ID" value="GBD09482.1"/>
    <property type="molecule type" value="Genomic_DNA"/>
</dbReference>
<evidence type="ECO:0000313" key="2">
    <source>
        <dbReference type="EMBL" id="GBD09482.1"/>
    </source>
</evidence>
<dbReference type="CDD" id="cd06260">
    <property type="entry name" value="DUF820-like"/>
    <property type="match status" value="1"/>
</dbReference>
<dbReference type="SUPFAM" id="SSF52980">
    <property type="entry name" value="Restriction endonuclease-like"/>
    <property type="match status" value="1"/>
</dbReference>
<dbReference type="InterPro" id="IPR011335">
    <property type="entry name" value="Restrct_endonuc-II-like"/>
</dbReference>
<protein>
    <recommendedName>
        <fullName evidence="1">Putative restriction endonuclease domain-containing protein</fullName>
    </recommendedName>
</protein>
<sequence>MGAGYPFPTTTEIHYPEGDGQPVAETEIHRDNLFNLLFMLRHFFENDASVVVSGNLLIYYVEGNPRAVVAPDLFVVFGIPRRPRRVYKVWEEGKGPDVVIELTSASTRWEDLGSKKGLYEALGVKEYFLFDPFGEYLNPPLQGFRWTEEGYRPIRPLSTGPLTLRSELLGLDLRAEGEWLRLIDPGSGRKLPTPDEVWAAWKGEG</sequence>
<gene>
    <name evidence="2" type="ORF">HRbin22_01736</name>
</gene>
<proteinExistence type="predicted"/>
<dbReference type="Gene3D" id="3.90.1570.10">
    <property type="entry name" value="tt1808, chain A"/>
    <property type="match status" value="1"/>
</dbReference>
<feature type="domain" description="Putative restriction endonuclease" evidence="1">
    <location>
        <begin position="12"/>
        <end position="173"/>
    </location>
</feature>
<dbReference type="Proteomes" id="UP000236642">
    <property type="component" value="Unassembled WGS sequence"/>
</dbReference>
<dbReference type="AlphaFoldDB" id="A0A2H5Y7T3"/>
<evidence type="ECO:0000259" key="1">
    <source>
        <dbReference type="Pfam" id="PF05685"/>
    </source>
</evidence>